<keyword evidence="2 4" id="KW-0808">Transferase</keyword>
<organism evidence="5 6">
    <name type="scientific">Thioclava nitratireducens</name>
    <dbReference type="NCBI Taxonomy" id="1915078"/>
    <lineage>
        <taxon>Bacteria</taxon>
        <taxon>Pseudomonadati</taxon>
        <taxon>Pseudomonadota</taxon>
        <taxon>Alphaproteobacteria</taxon>
        <taxon>Rhodobacterales</taxon>
        <taxon>Paracoccaceae</taxon>
        <taxon>Thioclava</taxon>
    </lineage>
</organism>
<sequence>MTDRLSAELLLAGYAQGIFPMAESRDNPQLHWFDPALRGIVPLDKFHISRSLAKVIRRGDYSISTNAAFRGVVEGCADRDETWINGPLFALYDQLHAAGFAHSLEVWQDGRLAGGIFGITLGGAFFGESMFSRRPNASKVALTYLVDRLRQTGFSLLDTQYITPHLASMGAVEVTRNEYRARLAQALPRECDFTSGAIPAPQSLLHRMTQTS</sequence>
<evidence type="ECO:0000256" key="4">
    <source>
        <dbReference type="HAMAP-Rule" id="MF_00688"/>
    </source>
</evidence>
<keyword evidence="6" id="KW-1185">Reference proteome</keyword>
<dbReference type="InterPro" id="IPR042203">
    <property type="entry name" value="Leu/Phe-tRNA_Trfase_C"/>
</dbReference>
<proteinExistence type="inferred from homology"/>
<dbReference type="Pfam" id="PF03588">
    <property type="entry name" value="Leu_Phe_trans"/>
    <property type="match status" value="1"/>
</dbReference>
<dbReference type="Proteomes" id="UP000185622">
    <property type="component" value="Chromosome"/>
</dbReference>
<dbReference type="Gene3D" id="3.30.70.3550">
    <property type="entry name" value="Leucyl/phenylalanyl-tRNA-protein transferase, N-terminal domain"/>
    <property type="match status" value="1"/>
</dbReference>
<comment type="function">
    <text evidence="4">Functions in the N-end rule pathway of protein degradation where it conjugates Leu, Phe and, less efficiently, Met from aminoacyl-tRNAs to the N-termini of proteins containing an N-terminal arginine or lysine.</text>
</comment>
<evidence type="ECO:0000256" key="3">
    <source>
        <dbReference type="ARBA" id="ARBA00023315"/>
    </source>
</evidence>
<dbReference type="NCBIfam" id="TIGR00667">
    <property type="entry name" value="aat"/>
    <property type="match status" value="1"/>
</dbReference>
<keyword evidence="1 4" id="KW-0963">Cytoplasm</keyword>
<dbReference type="EC" id="2.3.2.6" evidence="4"/>
<evidence type="ECO:0000313" key="5">
    <source>
        <dbReference type="EMBL" id="AQS47684.1"/>
    </source>
</evidence>
<comment type="catalytic activity">
    <reaction evidence="4">
        <text>N-terminal L-lysyl-[protein] + L-leucyl-tRNA(Leu) = N-terminal L-leucyl-L-lysyl-[protein] + tRNA(Leu) + H(+)</text>
        <dbReference type="Rhea" id="RHEA:12340"/>
        <dbReference type="Rhea" id="RHEA-COMP:9613"/>
        <dbReference type="Rhea" id="RHEA-COMP:9622"/>
        <dbReference type="Rhea" id="RHEA-COMP:12670"/>
        <dbReference type="Rhea" id="RHEA-COMP:12671"/>
        <dbReference type="ChEBI" id="CHEBI:15378"/>
        <dbReference type="ChEBI" id="CHEBI:65249"/>
        <dbReference type="ChEBI" id="CHEBI:78442"/>
        <dbReference type="ChEBI" id="CHEBI:78494"/>
        <dbReference type="ChEBI" id="CHEBI:133043"/>
        <dbReference type="EC" id="2.3.2.6"/>
    </reaction>
</comment>
<accession>A0ABN4XC78</accession>
<comment type="catalytic activity">
    <reaction evidence="4">
        <text>N-terminal L-arginyl-[protein] + L-leucyl-tRNA(Leu) = N-terminal L-leucyl-L-arginyl-[protein] + tRNA(Leu) + H(+)</text>
        <dbReference type="Rhea" id="RHEA:50416"/>
        <dbReference type="Rhea" id="RHEA-COMP:9613"/>
        <dbReference type="Rhea" id="RHEA-COMP:9622"/>
        <dbReference type="Rhea" id="RHEA-COMP:12672"/>
        <dbReference type="Rhea" id="RHEA-COMP:12673"/>
        <dbReference type="ChEBI" id="CHEBI:15378"/>
        <dbReference type="ChEBI" id="CHEBI:64719"/>
        <dbReference type="ChEBI" id="CHEBI:78442"/>
        <dbReference type="ChEBI" id="CHEBI:78494"/>
        <dbReference type="ChEBI" id="CHEBI:133044"/>
        <dbReference type="EC" id="2.3.2.6"/>
    </reaction>
</comment>
<dbReference type="Gene3D" id="3.40.630.70">
    <property type="entry name" value="Leucyl/phenylalanyl-tRNA-protein transferase, C-terminal domain"/>
    <property type="match status" value="1"/>
</dbReference>
<dbReference type="EMBL" id="CP019437">
    <property type="protein sequence ID" value="AQS47684.1"/>
    <property type="molecule type" value="Genomic_DNA"/>
</dbReference>
<dbReference type="InterPro" id="IPR016181">
    <property type="entry name" value="Acyl_CoA_acyltransferase"/>
</dbReference>
<dbReference type="SUPFAM" id="SSF55729">
    <property type="entry name" value="Acyl-CoA N-acyltransferases (Nat)"/>
    <property type="match status" value="1"/>
</dbReference>
<dbReference type="PANTHER" id="PTHR30098">
    <property type="entry name" value="LEUCYL/PHENYLALANYL-TRNA--PROTEIN TRANSFERASE"/>
    <property type="match status" value="1"/>
</dbReference>
<dbReference type="InterPro" id="IPR004616">
    <property type="entry name" value="Leu/Phe-tRNA_Trfase"/>
</dbReference>
<dbReference type="PANTHER" id="PTHR30098:SF2">
    <property type="entry name" value="LEUCYL_PHENYLALANYL-TRNA--PROTEIN TRANSFERASE"/>
    <property type="match status" value="1"/>
</dbReference>
<keyword evidence="3 4" id="KW-0012">Acyltransferase</keyword>
<name>A0ABN4XC78_9RHOB</name>
<dbReference type="GO" id="GO:0016740">
    <property type="term" value="F:transferase activity"/>
    <property type="evidence" value="ECO:0007669"/>
    <property type="project" value="UniProtKB-KW"/>
</dbReference>
<dbReference type="InterPro" id="IPR042221">
    <property type="entry name" value="Leu/Phe-tRNA_Trfase_N"/>
</dbReference>
<dbReference type="RefSeq" id="WP_075774363.1">
    <property type="nucleotide sequence ID" value="NZ_CP019437.1"/>
</dbReference>
<evidence type="ECO:0000313" key="6">
    <source>
        <dbReference type="Proteomes" id="UP000185622"/>
    </source>
</evidence>
<dbReference type="HAMAP" id="MF_00688">
    <property type="entry name" value="Leu_Phe_trans"/>
    <property type="match status" value="1"/>
</dbReference>
<protein>
    <recommendedName>
        <fullName evidence="4">Leucyl/phenylalanyl-tRNA--protein transferase</fullName>
        <ecNumber evidence="4">2.3.2.6</ecNumber>
    </recommendedName>
    <alternativeName>
        <fullName evidence="4">L/F-transferase</fullName>
    </alternativeName>
    <alternativeName>
        <fullName evidence="4">Leucyltransferase</fullName>
    </alternativeName>
    <alternativeName>
        <fullName evidence="4">Phenyalanyltransferase</fullName>
    </alternativeName>
</protein>
<gene>
    <name evidence="4" type="primary">aat</name>
    <name evidence="5" type="ORF">BMG03_07640</name>
</gene>
<comment type="similarity">
    <text evidence="4">Belongs to the L/F-transferase family.</text>
</comment>
<comment type="catalytic activity">
    <reaction evidence="4">
        <text>L-phenylalanyl-tRNA(Phe) + an N-terminal L-alpha-aminoacyl-[protein] = an N-terminal L-phenylalanyl-L-alpha-aminoacyl-[protein] + tRNA(Phe)</text>
        <dbReference type="Rhea" id="RHEA:43632"/>
        <dbReference type="Rhea" id="RHEA-COMP:9668"/>
        <dbReference type="Rhea" id="RHEA-COMP:9699"/>
        <dbReference type="Rhea" id="RHEA-COMP:10636"/>
        <dbReference type="Rhea" id="RHEA-COMP:10637"/>
        <dbReference type="ChEBI" id="CHEBI:78442"/>
        <dbReference type="ChEBI" id="CHEBI:78531"/>
        <dbReference type="ChEBI" id="CHEBI:78597"/>
        <dbReference type="ChEBI" id="CHEBI:83561"/>
        <dbReference type="EC" id="2.3.2.6"/>
    </reaction>
</comment>
<reference evidence="5 6" key="1">
    <citation type="submission" date="2017-01" db="EMBL/GenBank/DDBJ databases">
        <title>The complete genome sequence of a sulfur-oxidizing marine bacterium Thioclava sp. 25B10_4T.</title>
        <authorList>
            <person name="Liu Y."/>
            <person name="Lai Q."/>
            <person name="Shao Z."/>
        </authorList>
    </citation>
    <scope>NUCLEOTIDE SEQUENCE [LARGE SCALE GENOMIC DNA]</scope>
    <source>
        <strain evidence="5 6">25B10_4</strain>
    </source>
</reference>
<comment type="subcellular location">
    <subcellularLocation>
        <location evidence="4">Cytoplasm</location>
    </subcellularLocation>
</comment>
<evidence type="ECO:0000256" key="1">
    <source>
        <dbReference type="ARBA" id="ARBA00022490"/>
    </source>
</evidence>
<evidence type="ECO:0000256" key="2">
    <source>
        <dbReference type="ARBA" id="ARBA00022679"/>
    </source>
</evidence>